<dbReference type="PANTHER" id="PTHR30383">
    <property type="entry name" value="THIOESTERASE 1/PROTEASE 1/LYSOPHOSPHOLIPASE L1"/>
    <property type="match status" value="1"/>
</dbReference>
<dbReference type="EMBL" id="AP023368">
    <property type="protein sequence ID" value="BCK01592.1"/>
    <property type="molecule type" value="Genomic_DNA"/>
</dbReference>
<proteinExistence type="predicted"/>
<organism evidence="2 3">
    <name type="scientific">Anaerocolumna chitinilytica</name>
    <dbReference type="NCBI Taxonomy" id="1727145"/>
    <lineage>
        <taxon>Bacteria</taxon>
        <taxon>Bacillati</taxon>
        <taxon>Bacillota</taxon>
        <taxon>Clostridia</taxon>
        <taxon>Lachnospirales</taxon>
        <taxon>Lachnospiraceae</taxon>
        <taxon>Anaerocolumna</taxon>
    </lineage>
</organism>
<dbReference type="Gene3D" id="3.40.50.1110">
    <property type="entry name" value="SGNH hydrolase"/>
    <property type="match status" value="1"/>
</dbReference>
<reference evidence="2 3" key="1">
    <citation type="submission" date="2020-08" db="EMBL/GenBank/DDBJ databases">
        <title>Draft genome sequencing of an Anaerocolumna strain isolated from anoxic soil subjected to BSD treatment.</title>
        <authorList>
            <person name="Uek A."/>
            <person name="Tonouchi A."/>
        </authorList>
    </citation>
    <scope>NUCLEOTIDE SEQUENCE [LARGE SCALE GENOMIC DNA]</scope>
    <source>
        <strain evidence="2 3">CTTW</strain>
    </source>
</reference>
<dbReference type="Proteomes" id="UP000515703">
    <property type="component" value="Chromosome"/>
</dbReference>
<protein>
    <recommendedName>
        <fullName evidence="1">SGNH hydrolase-type esterase domain-containing protein</fullName>
    </recommendedName>
</protein>
<keyword evidence="3" id="KW-1185">Reference proteome</keyword>
<dbReference type="PANTHER" id="PTHR30383:SF5">
    <property type="entry name" value="SGNH HYDROLASE-TYPE ESTERASE DOMAIN-CONTAINING PROTEIN"/>
    <property type="match status" value="1"/>
</dbReference>
<dbReference type="Pfam" id="PF13472">
    <property type="entry name" value="Lipase_GDSL_2"/>
    <property type="match status" value="1"/>
</dbReference>
<dbReference type="SUPFAM" id="SSF52266">
    <property type="entry name" value="SGNH hydrolase"/>
    <property type="match status" value="1"/>
</dbReference>
<dbReference type="RefSeq" id="WP_185257138.1">
    <property type="nucleotide sequence ID" value="NZ_AP023368.1"/>
</dbReference>
<evidence type="ECO:0000259" key="1">
    <source>
        <dbReference type="Pfam" id="PF13472"/>
    </source>
</evidence>
<evidence type="ECO:0000313" key="2">
    <source>
        <dbReference type="EMBL" id="BCK01592.1"/>
    </source>
</evidence>
<dbReference type="InterPro" id="IPR013830">
    <property type="entry name" value="SGNH_hydro"/>
</dbReference>
<dbReference type="InterPro" id="IPR051532">
    <property type="entry name" value="Ester_Hydrolysis_Enzymes"/>
</dbReference>
<dbReference type="KEGG" id="acht:bsdcttw_46320"/>
<dbReference type="InterPro" id="IPR036514">
    <property type="entry name" value="SGNH_hydro_sf"/>
</dbReference>
<accession>A0A7M3SAH4</accession>
<dbReference type="AlphaFoldDB" id="A0A7M3SAH4"/>
<name>A0A7M3SAH4_9FIRM</name>
<feature type="domain" description="SGNH hydrolase-type esterase" evidence="1">
    <location>
        <begin position="825"/>
        <end position="984"/>
    </location>
</feature>
<gene>
    <name evidence="2" type="ORF">bsdcttw_46320</name>
</gene>
<dbReference type="GO" id="GO:0004622">
    <property type="term" value="F:phosphatidylcholine lysophospholipase activity"/>
    <property type="evidence" value="ECO:0007669"/>
    <property type="project" value="TreeGrafter"/>
</dbReference>
<sequence>MDNWQTVYVRINWVNNPNTSTALGATNLNKMDLALSLLDGRVISLNTTKLDIADANSLVADVTLNNGVFTILKKDGSQTTYDTKIDKIAVNMTFDAPNQRLVLHLEDGTEEYVDMSSLITEYEFEDSSTIAFTNNSGKVSANIKNGSVTAEKLQPDYLADITVQANIATAQAEVSTDAAEDSLTYRDAALAAKTAAELARDQAADISNVGIAGPNKLGLVSGNGNAVPDSLGAVWVDSSKDKATLTGSSVQFTNADDALIALSVKCKSTQTVTTQGKQLFDKAKVGTVKYINPNTGVLTTSTYNNNVSPLIAVTAGQSVTISGHTFVQPNTPVGLAWHGPTGAFISGVSYQNATGNGTYLAPAGTAYVRDTVNNVDLNTSQMEIGTVATPYAAFVPTSPSLDYPAPITSTGDGGSFVAVSNAKNWLDITKIGTASSCTRTLITDGANYADGTASTWKRYSQPIQLKPNTTYVFKANVTIVSGRFWLSVHDSLNSSSNVLIDGTQITTSGTYTISFTTNSASSYYLRFNLTNGTATTADVTLTNAQIEPGTATPYEAYKGNTITVNSGGYSTSDGTADVIDLPTKKKTANCAKIVYNGSESGWSLQSINSYGIANFLISLTHKTPAGTNSALSNILAQQFTGIATTTTEGFYLVGGTQLFLRINQVRASTVTQLQSLLAATPMTLIYQPTSPVTTDITATPSNYLTSYKGITNVFTTDATQPTLTAIAKSELWARDYLQDVALADIKDSNVTFTDAVADATITSGSKISVIIGLIKFKLTNLLNSIGTLSGLLTTAKSNLVAAINENTTKLSNLDYIVQTNPDVVCIGDSLMKGGTYGNSMAVWISMLLKKPIINNAVWGRWTVDVKTNLKTDVLDLHPKKCLILMGTNDVHGGATRTTTLDNYEYVIDTLIDNHIEPIVISIPPRGDYPSDNAAIRYINSALLFMCQKKMITFVDIYNPLANSDGTVKLYMLHNADNLHFSTYGGVIAAKEVVKSFTVPTQNNDTYTNIFKGEYPLIENGIFTLDSNSDGLANNWTAMDTANTVFTLSPNPKGGNYQTITKSISTALLTGIEQTIGAFSSSNQYHFECDIDLSLSNQTDTDANLTIYFTYYNSSSVVLRTDTIDEQWYATGIPNITVYKDFTPPVGTASTKITIRAIATSPFVLKIGRAYANILR</sequence>
<evidence type="ECO:0000313" key="3">
    <source>
        <dbReference type="Proteomes" id="UP000515703"/>
    </source>
</evidence>
<reference evidence="2 3" key="2">
    <citation type="submission" date="2020-08" db="EMBL/GenBank/DDBJ databases">
        <authorList>
            <person name="Ueki A."/>
            <person name="Tonouchi A."/>
        </authorList>
    </citation>
    <scope>NUCLEOTIDE SEQUENCE [LARGE SCALE GENOMIC DNA]</scope>
    <source>
        <strain evidence="2 3">CTTW</strain>
    </source>
</reference>